<feature type="transmembrane region" description="Helical" evidence="1">
    <location>
        <begin position="6"/>
        <end position="28"/>
    </location>
</feature>
<keyword evidence="3" id="KW-1185">Reference proteome</keyword>
<proteinExistence type="predicted"/>
<evidence type="ECO:0000313" key="3">
    <source>
        <dbReference type="Proteomes" id="UP000224130"/>
    </source>
</evidence>
<dbReference type="AlphaFoldDB" id="A0A2A9EZF5"/>
<name>A0A2A9EZF5_9MICO</name>
<dbReference type="OrthoDB" id="8896299at2"/>
<organism evidence="2 3">
    <name type="scientific">Isoptericola jiangsuensis</name>
    <dbReference type="NCBI Taxonomy" id="548579"/>
    <lineage>
        <taxon>Bacteria</taxon>
        <taxon>Bacillati</taxon>
        <taxon>Actinomycetota</taxon>
        <taxon>Actinomycetes</taxon>
        <taxon>Micrococcales</taxon>
        <taxon>Promicromonosporaceae</taxon>
        <taxon>Isoptericola</taxon>
    </lineage>
</organism>
<sequence>MLPAWIEVVAVVGSIATPLIVAGFGVVFTRRQGRNDELLRFRIECYQQLVPDMNMLMCYLTFIGTWRDTSPPAVLELKRRLDRNFYCAAPLFSDSIYDRYAAFMDACFQTFGTWGEDAKIRSSTFRRRPAWRGDWDPGWETMFAKSESEAIPALELGEIRKKHDHLVAALVADLRLTSTRDAYTTNQVSLNAHAPTPRDIGATNSGLSER</sequence>
<keyword evidence="1" id="KW-0472">Membrane</keyword>
<gene>
    <name evidence="2" type="ORF">ATJ88_2226</name>
</gene>
<reference evidence="2 3" key="1">
    <citation type="submission" date="2017-10" db="EMBL/GenBank/DDBJ databases">
        <title>Sequencing the genomes of 1000 actinobacteria strains.</title>
        <authorList>
            <person name="Klenk H.-P."/>
        </authorList>
    </citation>
    <scope>NUCLEOTIDE SEQUENCE [LARGE SCALE GENOMIC DNA]</scope>
    <source>
        <strain evidence="2 3">DSM 21863</strain>
    </source>
</reference>
<keyword evidence="1" id="KW-1133">Transmembrane helix</keyword>
<comment type="caution">
    <text evidence="2">The sequence shown here is derived from an EMBL/GenBank/DDBJ whole genome shotgun (WGS) entry which is preliminary data.</text>
</comment>
<accession>A0A2A9EZF5</accession>
<dbReference type="Proteomes" id="UP000224130">
    <property type="component" value="Unassembled WGS sequence"/>
</dbReference>
<keyword evidence="1" id="KW-0812">Transmembrane</keyword>
<protein>
    <submittedName>
        <fullName evidence="2">Uncharacterized protein</fullName>
    </submittedName>
</protein>
<evidence type="ECO:0000313" key="2">
    <source>
        <dbReference type="EMBL" id="PFG43529.1"/>
    </source>
</evidence>
<dbReference type="EMBL" id="PDJJ01000001">
    <property type="protein sequence ID" value="PFG43529.1"/>
    <property type="molecule type" value="Genomic_DNA"/>
</dbReference>
<evidence type="ECO:0000256" key="1">
    <source>
        <dbReference type="SAM" id="Phobius"/>
    </source>
</evidence>
<dbReference type="RefSeq" id="WP_098463873.1">
    <property type="nucleotide sequence ID" value="NZ_PDJJ01000001.1"/>
</dbReference>